<dbReference type="Pfam" id="PF13188">
    <property type="entry name" value="PAS_8"/>
    <property type="match status" value="1"/>
</dbReference>
<protein>
    <recommendedName>
        <fullName evidence="1">PAS domain-containing protein</fullName>
    </recommendedName>
</protein>
<organism evidence="2 3">
    <name type="scientific">Cyclobacterium xiamenense</name>
    <dbReference type="NCBI Taxonomy" id="1297121"/>
    <lineage>
        <taxon>Bacteria</taxon>
        <taxon>Pseudomonadati</taxon>
        <taxon>Bacteroidota</taxon>
        <taxon>Cytophagia</taxon>
        <taxon>Cytophagales</taxon>
        <taxon>Cyclobacteriaceae</taxon>
        <taxon>Cyclobacterium</taxon>
    </lineage>
</organism>
<evidence type="ECO:0000259" key="1">
    <source>
        <dbReference type="Pfam" id="PF13188"/>
    </source>
</evidence>
<dbReference type="InterPro" id="IPR000014">
    <property type="entry name" value="PAS"/>
</dbReference>
<dbReference type="SUPFAM" id="SSF55785">
    <property type="entry name" value="PYP-like sensor domain (PAS domain)"/>
    <property type="match status" value="1"/>
</dbReference>
<keyword evidence="3" id="KW-1185">Reference proteome</keyword>
<dbReference type="Proteomes" id="UP000199403">
    <property type="component" value="Unassembled WGS sequence"/>
</dbReference>
<accession>A0A1H6UM70</accession>
<evidence type="ECO:0000313" key="3">
    <source>
        <dbReference type="Proteomes" id="UP000199403"/>
    </source>
</evidence>
<dbReference type="AlphaFoldDB" id="A0A1H6UM70"/>
<name>A0A1H6UM70_9BACT</name>
<dbReference type="STRING" id="1416801.SAMN05192553_101732"/>
<proteinExistence type="predicted"/>
<dbReference type="InterPro" id="IPR035965">
    <property type="entry name" value="PAS-like_dom_sf"/>
</dbReference>
<feature type="domain" description="PAS" evidence="1">
    <location>
        <begin position="8"/>
        <end position="50"/>
    </location>
</feature>
<dbReference type="RefSeq" id="WP_092169546.1">
    <property type="nucleotide sequence ID" value="NZ_FNZH01000001.1"/>
</dbReference>
<evidence type="ECO:0000313" key="2">
    <source>
        <dbReference type="EMBL" id="SEI89320.1"/>
    </source>
</evidence>
<dbReference type="EMBL" id="FNZH01000001">
    <property type="protein sequence ID" value="SEI89320.1"/>
    <property type="molecule type" value="Genomic_DNA"/>
</dbReference>
<gene>
    <name evidence="2" type="ORF">SAMN05192553_101732</name>
</gene>
<sequence>MAGKTLSELLLNKTNDPVWIVDAELNLVEANPAFYALMKKNLSIVKKPWESIFISKFGSDQVQRWKAYYK</sequence>
<reference evidence="3" key="1">
    <citation type="submission" date="2016-10" db="EMBL/GenBank/DDBJ databases">
        <authorList>
            <person name="Varghese N."/>
            <person name="Submissions S."/>
        </authorList>
    </citation>
    <scope>NUCLEOTIDE SEQUENCE [LARGE SCALE GENOMIC DNA]</scope>
    <source>
        <strain evidence="3">IBRC-M 10761</strain>
    </source>
</reference>